<proteinExistence type="predicted"/>
<accession>A0A4R7KSW1</accession>
<reference evidence="1 2" key="1">
    <citation type="submission" date="2019-03" db="EMBL/GenBank/DDBJ databases">
        <title>Genomic Encyclopedia of Type Strains, Phase IV (KMG-IV): sequencing the most valuable type-strain genomes for metagenomic binning, comparative biology and taxonomic classification.</title>
        <authorList>
            <person name="Goeker M."/>
        </authorList>
    </citation>
    <scope>NUCLEOTIDE SEQUENCE [LARGE SCALE GENOMIC DNA]</scope>
    <source>
        <strain evidence="1 2">DSM 24455</strain>
    </source>
</reference>
<dbReference type="EMBL" id="SOAZ01000010">
    <property type="protein sequence ID" value="TDT60938.1"/>
    <property type="molecule type" value="Genomic_DNA"/>
</dbReference>
<dbReference type="Proteomes" id="UP000295325">
    <property type="component" value="Unassembled WGS sequence"/>
</dbReference>
<keyword evidence="2" id="KW-1185">Reference proteome</keyword>
<name>A0A4R7KSW1_9CLOT</name>
<sequence>MAGKNCTKCPEFKNGKCGGEDSQCICRNCPRNMGMCIITRWCRETESEIFFEENFN</sequence>
<organism evidence="1 2">
    <name type="scientific">Fonticella tunisiensis</name>
    <dbReference type="NCBI Taxonomy" id="1096341"/>
    <lineage>
        <taxon>Bacteria</taxon>
        <taxon>Bacillati</taxon>
        <taxon>Bacillota</taxon>
        <taxon>Clostridia</taxon>
        <taxon>Eubacteriales</taxon>
        <taxon>Clostridiaceae</taxon>
        <taxon>Fonticella</taxon>
    </lineage>
</organism>
<dbReference type="AlphaFoldDB" id="A0A4R7KSW1"/>
<protein>
    <submittedName>
        <fullName evidence="1">Uncharacterized protein</fullName>
    </submittedName>
</protein>
<evidence type="ECO:0000313" key="1">
    <source>
        <dbReference type="EMBL" id="TDT60938.1"/>
    </source>
</evidence>
<evidence type="ECO:0000313" key="2">
    <source>
        <dbReference type="Proteomes" id="UP000295325"/>
    </source>
</evidence>
<gene>
    <name evidence="1" type="ORF">EDD71_11056</name>
</gene>
<comment type="caution">
    <text evidence="1">The sequence shown here is derived from an EMBL/GenBank/DDBJ whole genome shotgun (WGS) entry which is preliminary data.</text>
</comment>